<name>A0AAV2PAM4_9HYME</name>
<keyword evidence="3" id="KW-1185">Reference proteome</keyword>
<evidence type="ECO:0000256" key="1">
    <source>
        <dbReference type="SAM" id="MobiDB-lite"/>
    </source>
</evidence>
<protein>
    <submittedName>
        <fullName evidence="2">Uncharacterized protein</fullName>
    </submittedName>
</protein>
<gene>
    <name evidence="2" type="ORF">LPLAT_LOCUS14028</name>
</gene>
<evidence type="ECO:0000313" key="3">
    <source>
        <dbReference type="Proteomes" id="UP001497644"/>
    </source>
</evidence>
<organism evidence="2 3">
    <name type="scientific">Lasius platythorax</name>
    <dbReference type="NCBI Taxonomy" id="488582"/>
    <lineage>
        <taxon>Eukaryota</taxon>
        <taxon>Metazoa</taxon>
        <taxon>Ecdysozoa</taxon>
        <taxon>Arthropoda</taxon>
        <taxon>Hexapoda</taxon>
        <taxon>Insecta</taxon>
        <taxon>Pterygota</taxon>
        <taxon>Neoptera</taxon>
        <taxon>Endopterygota</taxon>
        <taxon>Hymenoptera</taxon>
        <taxon>Apocrita</taxon>
        <taxon>Aculeata</taxon>
        <taxon>Formicoidea</taxon>
        <taxon>Formicidae</taxon>
        <taxon>Formicinae</taxon>
        <taxon>Lasius</taxon>
        <taxon>Lasius</taxon>
    </lineage>
</organism>
<feature type="compositionally biased region" description="Basic residues" evidence="1">
    <location>
        <begin position="427"/>
        <end position="436"/>
    </location>
</feature>
<feature type="compositionally biased region" description="Polar residues" evidence="1">
    <location>
        <begin position="500"/>
        <end position="511"/>
    </location>
</feature>
<feature type="compositionally biased region" description="Low complexity" evidence="1">
    <location>
        <begin position="1"/>
        <end position="16"/>
    </location>
</feature>
<sequence>METHSSSTSNDTNNEPTNEDPEKKKLLREIQDLECIIEQCEWELNTLRFADVEERLTESQSWKTPSRSREMPNVEVDLQNDLYNFAGFRCVKFRRGEIVFNFISTSERQKNDIHAIQIFIKDGKGHLGKWIMPMSIDVNDMLTKIPIDKLKNLTPFLKSCKHDIDCYIIRQEQFLSLKKHTSSMKHCTLQSNMGYTQIILEFYGVHDRENDIYMNLVIYLLYHSDQARPYKINIDTMEEDRLRDNVRQRLKICLKAFKTSDLQTAFDKIVTEDSTFIWMQTDNSESPLELNDTSSSEDFLVELQSARKRSLRKRKTRRELQKKWNERKRRKNTSRNIESSENNEEDSHTQVTYTGSPWRVSIREKETEAVPSTSKQQEKVYGNLPEETPLYKPKVRFKQTKLNFQTNQTTNSTNSVDKSPLIVSKLHNKLDKKKPRMTPLGTSTPLPRSTRNSRKISSSSSLEIENITDIKAPKQTADKLNDNENSHLTNKKIVKRKTPKSSQGTITSIGSVSRLRTVKTDQRHIRSKKNKNTRK</sequence>
<feature type="region of interest" description="Disordered" evidence="1">
    <location>
        <begin position="427"/>
        <end position="465"/>
    </location>
</feature>
<feature type="region of interest" description="Disordered" evidence="1">
    <location>
        <begin position="494"/>
        <end position="535"/>
    </location>
</feature>
<feature type="region of interest" description="Disordered" evidence="1">
    <location>
        <begin position="1"/>
        <end position="24"/>
    </location>
</feature>
<feature type="compositionally biased region" description="Basic residues" evidence="1">
    <location>
        <begin position="525"/>
        <end position="535"/>
    </location>
</feature>
<evidence type="ECO:0000313" key="2">
    <source>
        <dbReference type="EMBL" id="CAL1689026.1"/>
    </source>
</evidence>
<dbReference type="Proteomes" id="UP001497644">
    <property type="component" value="Chromosome 9"/>
</dbReference>
<dbReference type="EMBL" id="OZ034832">
    <property type="protein sequence ID" value="CAL1689026.1"/>
    <property type="molecule type" value="Genomic_DNA"/>
</dbReference>
<feature type="region of interest" description="Disordered" evidence="1">
    <location>
        <begin position="310"/>
        <end position="393"/>
    </location>
</feature>
<dbReference type="AlphaFoldDB" id="A0AAV2PAM4"/>
<reference evidence="2" key="1">
    <citation type="submission" date="2024-04" db="EMBL/GenBank/DDBJ databases">
        <authorList>
            <consortium name="Molecular Ecology Group"/>
        </authorList>
    </citation>
    <scope>NUCLEOTIDE SEQUENCE</scope>
</reference>
<proteinExistence type="predicted"/>
<accession>A0AAV2PAM4</accession>